<organism evidence="3 4">
    <name type="scientific">Catenuloplanes nepalensis</name>
    <dbReference type="NCBI Taxonomy" id="587533"/>
    <lineage>
        <taxon>Bacteria</taxon>
        <taxon>Bacillati</taxon>
        <taxon>Actinomycetota</taxon>
        <taxon>Actinomycetes</taxon>
        <taxon>Micromonosporales</taxon>
        <taxon>Micromonosporaceae</taxon>
        <taxon>Catenuloplanes</taxon>
    </lineage>
</organism>
<dbReference type="InterPro" id="IPR029058">
    <property type="entry name" value="AB_hydrolase_fold"/>
</dbReference>
<evidence type="ECO:0000313" key="4">
    <source>
        <dbReference type="Proteomes" id="UP001240984"/>
    </source>
</evidence>
<keyword evidence="4" id="KW-1185">Reference proteome</keyword>
<name>A0ABT9MU46_9ACTN</name>
<comment type="caution">
    <text evidence="3">The sequence shown here is derived from an EMBL/GenBank/DDBJ whole genome shotgun (WGS) entry which is preliminary data.</text>
</comment>
<dbReference type="EMBL" id="JAUSRA010000001">
    <property type="protein sequence ID" value="MDP9794966.1"/>
    <property type="molecule type" value="Genomic_DNA"/>
</dbReference>
<dbReference type="RefSeq" id="WP_306830384.1">
    <property type="nucleotide sequence ID" value="NZ_JAUSRA010000001.1"/>
</dbReference>
<protein>
    <submittedName>
        <fullName evidence="3">Pimeloyl-ACP methyl ester carboxylesterase</fullName>
    </submittedName>
</protein>
<gene>
    <name evidence="3" type="ORF">J2S43_003478</name>
</gene>
<dbReference type="PANTHER" id="PTHR43798">
    <property type="entry name" value="MONOACYLGLYCEROL LIPASE"/>
    <property type="match status" value="1"/>
</dbReference>
<dbReference type="InterPro" id="IPR000073">
    <property type="entry name" value="AB_hydrolase_1"/>
</dbReference>
<dbReference type="PANTHER" id="PTHR43798:SF31">
    <property type="entry name" value="AB HYDROLASE SUPERFAMILY PROTEIN YCLE"/>
    <property type="match status" value="1"/>
</dbReference>
<keyword evidence="1" id="KW-0378">Hydrolase</keyword>
<sequence>MARARSTWAGTVPVDDTALHVRDSGGDSLPIVYLNGAYADMSHWRRVIGELGDDFRHIAFDERARGRSKRSADYTFEACLRDIDAVLDARDVGQPVLLAGWSYGGILSWHFTDRRPERVVGVVTVDAFPVGVTGEEGRQDIRKLFHKMRFLLPFGALLGMGARMSADQHADVNIELNEISAASTPVLQRLTRPVRFVMATGDSLGSTDGQMDEGRASLDPILAINPNLTVAAKVPSNHTRILREDSPTVAQVIRELAAHTRQATD</sequence>
<feature type="domain" description="AB hydrolase-1" evidence="2">
    <location>
        <begin position="30"/>
        <end position="148"/>
    </location>
</feature>
<dbReference type="Pfam" id="PF00561">
    <property type="entry name" value="Abhydrolase_1"/>
    <property type="match status" value="1"/>
</dbReference>
<evidence type="ECO:0000256" key="1">
    <source>
        <dbReference type="ARBA" id="ARBA00022801"/>
    </source>
</evidence>
<dbReference type="Gene3D" id="3.40.50.1820">
    <property type="entry name" value="alpha/beta hydrolase"/>
    <property type="match status" value="1"/>
</dbReference>
<accession>A0ABT9MU46</accession>
<proteinExistence type="predicted"/>
<dbReference type="Proteomes" id="UP001240984">
    <property type="component" value="Unassembled WGS sequence"/>
</dbReference>
<dbReference type="InterPro" id="IPR050266">
    <property type="entry name" value="AB_hydrolase_sf"/>
</dbReference>
<evidence type="ECO:0000313" key="3">
    <source>
        <dbReference type="EMBL" id="MDP9794966.1"/>
    </source>
</evidence>
<evidence type="ECO:0000259" key="2">
    <source>
        <dbReference type="Pfam" id="PF00561"/>
    </source>
</evidence>
<reference evidence="3 4" key="1">
    <citation type="submission" date="2023-07" db="EMBL/GenBank/DDBJ databases">
        <title>Sequencing the genomes of 1000 actinobacteria strains.</title>
        <authorList>
            <person name="Klenk H.-P."/>
        </authorList>
    </citation>
    <scope>NUCLEOTIDE SEQUENCE [LARGE SCALE GENOMIC DNA]</scope>
    <source>
        <strain evidence="3 4">DSM 44710</strain>
    </source>
</reference>
<dbReference type="SUPFAM" id="SSF53474">
    <property type="entry name" value="alpha/beta-Hydrolases"/>
    <property type="match status" value="1"/>
</dbReference>